<comment type="subcellular location">
    <subcellularLocation>
        <location evidence="1">Membrane</location>
        <topology evidence="1">Multi-pass membrane protein</topology>
    </subcellularLocation>
</comment>
<dbReference type="AlphaFoldDB" id="A0ABD5XD91"/>
<feature type="transmembrane region" description="Helical" evidence="5">
    <location>
        <begin position="291"/>
        <end position="311"/>
    </location>
</feature>
<dbReference type="Pfam" id="PF00146">
    <property type="entry name" value="NADHdh"/>
    <property type="match status" value="1"/>
</dbReference>
<feature type="transmembrane region" description="Helical" evidence="5">
    <location>
        <begin position="259"/>
        <end position="284"/>
    </location>
</feature>
<dbReference type="RefSeq" id="WP_382230442.1">
    <property type="nucleotide sequence ID" value="NZ_JAODIY010000001.1"/>
</dbReference>
<dbReference type="InterPro" id="IPR001694">
    <property type="entry name" value="NADH_UbQ_OxRdtase_su1/FPO"/>
</dbReference>
<feature type="transmembrane region" description="Helical" evidence="5">
    <location>
        <begin position="20"/>
        <end position="47"/>
    </location>
</feature>
<dbReference type="PANTHER" id="PTHR11432">
    <property type="entry name" value="NADH DEHYDROGENASE SUBUNIT 1"/>
    <property type="match status" value="1"/>
</dbReference>
<evidence type="ECO:0000313" key="7">
    <source>
        <dbReference type="Proteomes" id="UP001596414"/>
    </source>
</evidence>
<dbReference type="PANTHER" id="PTHR11432:SF3">
    <property type="entry name" value="NADH-UBIQUINONE OXIDOREDUCTASE CHAIN 1"/>
    <property type="match status" value="1"/>
</dbReference>
<feature type="transmembrane region" description="Helical" evidence="5">
    <location>
        <begin position="97"/>
        <end position="118"/>
    </location>
</feature>
<keyword evidence="6" id="KW-0560">Oxidoreductase</keyword>
<feature type="transmembrane region" description="Helical" evidence="5">
    <location>
        <begin position="130"/>
        <end position="152"/>
    </location>
</feature>
<protein>
    <submittedName>
        <fullName evidence="6">NADH-quinone oxidoreductase subunit H</fullName>
        <ecNumber evidence="6">1.6.5.9</ecNumber>
    </submittedName>
</protein>
<dbReference type="HAMAP" id="MF_01350">
    <property type="entry name" value="NDH1_NuoH"/>
    <property type="match status" value="1"/>
</dbReference>
<evidence type="ECO:0000256" key="3">
    <source>
        <dbReference type="ARBA" id="ARBA00022989"/>
    </source>
</evidence>
<evidence type="ECO:0000256" key="5">
    <source>
        <dbReference type="SAM" id="Phobius"/>
    </source>
</evidence>
<keyword evidence="2 5" id="KW-0812">Transmembrane</keyword>
<dbReference type="GO" id="GO:0050136">
    <property type="term" value="F:NADH dehydrogenase (quinone) (non-electrogenic) activity"/>
    <property type="evidence" value="ECO:0007669"/>
    <property type="project" value="UniProtKB-EC"/>
</dbReference>
<evidence type="ECO:0000256" key="1">
    <source>
        <dbReference type="ARBA" id="ARBA00004141"/>
    </source>
</evidence>
<comment type="caution">
    <text evidence="6">The sequence shown here is derived from an EMBL/GenBank/DDBJ whole genome shotgun (WGS) entry which is preliminary data.</text>
</comment>
<dbReference type="Proteomes" id="UP001596414">
    <property type="component" value="Unassembled WGS sequence"/>
</dbReference>
<evidence type="ECO:0000256" key="4">
    <source>
        <dbReference type="ARBA" id="ARBA00023136"/>
    </source>
</evidence>
<organism evidence="6 7">
    <name type="scientific">Halovenus rubra</name>
    <dbReference type="NCBI Taxonomy" id="869890"/>
    <lineage>
        <taxon>Archaea</taxon>
        <taxon>Methanobacteriati</taxon>
        <taxon>Methanobacteriota</taxon>
        <taxon>Stenosarchaea group</taxon>
        <taxon>Halobacteria</taxon>
        <taxon>Halobacteriales</taxon>
        <taxon>Haloarculaceae</taxon>
        <taxon>Halovenus</taxon>
    </lineage>
</organism>
<name>A0ABD5XD91_9EURY</name>
<dbReference type="EMBL" id="JBHSZQ010000051">
    <property type="protein sequence ID" value="MFC7127596.1"/>
    <property type="molecule type" value="Genomic_DNA"/>
</dbReference>
<evidence type="ECO:0000256" key="2">
    <source>
        <dbReference type="ARBA" id="ARBA00022692"/>
    </source>
</evidence>
<gene>
    <name evidence="6" type="ORF">ACFQJ7_16505</name>
</gene>
<dbReference type="EC" id="1.6.5.9" evidence="6"/>
<feature type="transmembrane region" description="Helical" evidence="5">
    <location>
        <begin position="59"/>
        <end position="77"/>
    </location>
</feature>
<keyword evidence="4 5" id="KW-0472">Membrane</keyword>
<accession>A0ABD5XD91</accession>
<sequence length="351" mass="37106">MTTLLPEGLAEWLLGSSDPPALVFGAFLGAALLGTGIMTNAAVVVWMKRKVLASYWEKLGPTKLGPGGIFIILADAVRLLSKELIIPEDVDRPAWDLAPLVLVVPIIVGFAVIPMGAVGNVRIQLADPEVGLAFVFAVSSVSAAGLVMAGYASANKFSLIGGLRAVAQTLAYEIPLVVSGLSVVLMAGSLRTSEIVAAQEGTLLALGPLSIPAWYGFLNPLAFILFLVATFAEVGRNPFDMAEAPQEIIAGHQTEYGGVYFALLYVGEFLHIFLGGALIATLFLGGPAGPLFPGFVWFVLKCWAVFLFTQWARASIPRLRIDQLIDLGWKVLLVLSFGTLLVTAIAVGLTA</sequence>
<feature type="transmembrane region" description="Helical" evidence="5">
    <location>
        <begin position="211"/>
        <end position="232"/>
    </location>
</feature>
<proteinExistence type="inferred from homology"/>
<keyword evidence="3 5" id="KW-1133">Transmembrane helix</keyword>
<feature type="transmembrane region" description="Helical" evidence="5">
    <location>
        <begin position="331"/>
        <end position="349"/>
    </location>
</feature>
<dbReference type="GO" id="GO:0016020">
    <property type="term" value="C:membrane"/>
    <property type="evidence" value="ECO:0007669"/>
    <property type="project" value="UniProtKB-SubCell"/>
</dbReference>
<evidence type="ECO:0000313" key="6">
    <source>
        <dbReference type="EMBL" id="MFC7127596.1"/>
    </source>
</evidence>
<reference evidence="6 7" key="1">
    <citation type="journal article" date="2014" name="Int. J. Syst. Evol. Microbiol.">
        <title>Complete genome sequence of Corynebacterium casei LMG S-19264T (=DSM 44701T), isolated from a smear-ripened cheese.</title>
        <authorList>
            <consortium name="US DOE Joint Genome Institute (JGI-PGF)"/>
            <person name="Walter F."/>
            <person name="Albersmeier A."/>
            <person name="Kalinowski J."/>
            <person name="Ruckert C."/>
        </authorList>
    </citation>
    <scope>NUCLEOTIDE SEQUENCE [LARGE SCALE GENOMIC DNA]</scope>
    <source>
        <strain evidence="6 7">CGMCC 4.7215</strain>
    </source>
</reference>